<organism evidence="8 9">
    <name type="scientific">Paenibacillus agricola</name>
    <dbReference type="NCBI Taxonomy" id="2716264"/>
    <lineage>
        <taxon>Bacteria</taxon>
        <taxon>Bacillati</taxon>
        <taxon>Bacillota</taxon>
        <taxon>Bacilli</taxon>
        <taxon>Bacillales</taxon>
        <taxon>Paenibacillaceae</taxon>
        <taxon>Paenibacillus</taxon>
    </lineage>
</organism>
<dbReference type="Pfam" id="PF02618">
    <property type="entry name" value="YceG"/>
    <property type="match status" value="1"/>
</dbReference>
<comment type="function">
    <text evidence="7">Functions as a peptidoglycan terminase that cleaves nascent peptidoglycan strands endolytically to terminate their elongation.</text>
</comment>
<name>A0ABX0J4I6_9BACL</name>
<protein>
    <recommendedName>
        <fullName evidence="7">Endolytic murein transglycosylase</fullName>
        <ecNumber evidence="7">4.2.2.29</ecNumber>
    </recommendedName>
    <alternativeName>
        <fullName evidence="7">Peptidoglycan lytic transglycosylase</fullName>
    </alternativeName>
    <alternativeName>
        <fullName evidence="7">Peptidoglycan polymerization terminase</fullName>
    </alternativeName>
</protein>
<evidence type="ECO:0000313" key="8">
    <source>
        <dbReference type="EMBL" id="NHN30034.1"/>
    </source>
</evidence>
<feature type="site" description="Important for catalytic activity" evidence="7">
    <location>
        <position position="232"/>
    </location>
</feature>
<keyword evidence="1 7" id="KW-1003">Cell membrane</keyword>
<keyword evidence="9" id="KW-1185">Reference proteome</keyword>
<dbReference type="NCBIfam" id="TIGR00247">
    <property type="entry name" value="endolytic transglycosylase MltG"/>
    <property type="match status" value="1"/>
</dbReference>
<feature type="transmembrane region" description="Helical" evidence="7">
    <location>
        <begin position="6"/>
        <end position="27"/>
    </location>
</feature>
<gene>
    <name evidence="7 8" type="primary">mltG</name>
    <name evidence="8" type="ORF">G9U52_09325</name>
</gene>
<evidence type="ECO:0000256" key="2">
    <source>
        <dbReference type="ARBA" id="ARBA00022692"/>
    </source>
</evidence>
<dbReference type="PANTHER" id="PTHR30518:SF2">
    <property type="entry name" value="ENDOLYTIC MUREIN TRANSGLYCOSYLASE"/>
    <property type="match status" value="1"/>
</dbReference>
<dbReference type="PANTHER" id="PTHR30518">
    <property type="entry name" value="ENDOLYTIC MUREIN TRANSGLYCOSYLASE"/>
    <property type="match status" value="1"/>
</dbReference>
<keyword evidence="2 7" id="KW-0812">Transmembrane</keyword>
<evidence type="ECO:0000256" key="1">
    <source>
        <dbReference type="ARBA" id="ARBA00022475"/>
    </source>
</evidence>
<evidence type="ECO:0000256" key="7">
    <source>
        <dbReference type="HAMAP-Rule" id="MF_02065"/>
    </source>
</evidence>
<evidence type="ECO:0000256" key="5">
    <source>
        <dbReference type="ARBA" id="ARBA00023239"/>
    </source>
</evidence>
<comment type="caution">
    <text evidence="8">The sequence shown here is derived from an EMBL/GenBank/DDBJ whole genome shotgun (WGS) entry which is preliminary data.</text>
</comment>
<dbReference type="Proteomes" id="UP001165962">
    <property type="component" value="Unassembled WGS sequence"/>
</dbReference>
<dbReference type="InterPro" id="IPR003770">
    <property type="entry name" value="MLTG-like"/>
</dbReference>
<keyword evidence="5 7" id="KW-0456">Lyase</keyword>
<keyword evidence="3 7" id="KW-1133">Transmembrane helix</keyword>
<evidence type="ECO:0000256" key="4">
    <source>
        <dbReference type="ARBA" id="ARBA00023136"/>
    </source>
</evidence>
<comment type="subcellular location">
    <subcellularLocation>
        <location evidence="7">Cell membrane</location>
        <topology evidence="7">Single-pass membrane protein</topology>
    </subcellularLocation>
</comment>
<proteinExistence type="inferred from homology"/>
<dbReference type="Gene3D" id="3.30.160.60">
    <property type="entry name" value="Classic Zinc Finger"/>
    <property type="match status" value="1"/>
</dbReference>
<dbReference type="HAMAP" id="MF_02065">
    <property type="entry name" value="MltG"/>
    <property type="match status" value="1"/>
</dbReference>
<keyword evidence="6 7" id="KW-0961">Cell wall biogenesis/degradation</keyword>
<keyword evidence="4 7" id="KW-0472">Membrane</keyword>
<evidence type="ECO:0000256" key="3">
    <source>
        <dbReference type="ARBA" id="ARBA00022989"/>
    </source>
</evidence>
<comment type="similarity">
    <text evidence="7">Belongs to the transglycosylase MltG family.</text>
</comment>
<sequence length="354" mass="40149">MKKTVWTLVILLILIILAIVTGLGLYVKQAMKPMPASSPKTLVIAPGTSPSKIAELLEREGLIHNAQVFTYYLKYKQQGSRFQAGSYEMAPGIPLEAIIDTLNNGLIIKEQGIKLTVPEGYTVRQIAEKVSQQFGMDANVFLQAAEQREGFKARIFAEVPEQPQLRNRLEGYLFPETYEWNKDIKVEDMLDNMMLELDKKLASLPEDWQQKMLERGQNLHQMLTVASLIEREAILDEERPLISGIIQNRLKINMMLQIDATVQYLFDKPKDRLFEKDLQVDSPYNTYNHKGLPPGPIASPSLASIKAAIFPVESPYLYYVTKKDGTKAHYFAETYAQHQNNISLSKKNESALAK</sequence>
<accession>A0ABX0J4I6</accession>
<reference evidence="8" key="1">
    <citation type="submission" date="2020-03" db="EMBL/GenBank/DDBJ databases">
        <title>Draft sequencing of Paenibacilllus sp. S3N08.</title>
        <authorList>
            <person name="Kim D.-U."/>
        </authorList>
    </citation>
    <scope>NUCLEOTIDE SEQUENCE</scope>
    <source>
        <strain evidence="8">S3N08</strain>
    </source>
</reference>
<evidence type="ECO:0000313" key="9">
    <source>
        <dbReference type="Proteomes" id="UP001165962"/>
    </source>
</evidence>
<comment type="catalytic activity">
    <reaction evidence="7">
        <text>a peptidoglycan chain = a peptidoglycan chain with N-acetyl-1,6-anhydromuramyl-[peptide] at the reducing end + a peptidoglycan chain with N-acetylglucosamine at the non-reducing end.</text>
        <dbReference type="EC" id="4.2.2.29"/>
    </reaction>
</comment>
<dbReference type="CDD" id="cd08010">
    <property type="entry name" value="MltG_like"/>
    <property type="match status" value="1"/>
</dbReference>
<dbReference type="Gene3D" id="3.30.1490.480">
    <property type="entry name" value="Endolytic murein transglycosylase"/>
    <property type="match status" value="1"/>
</dbReference>
<dbReference type="EMBL" id="JAAOIW010000003">
    <property type="protein sequence ID" value="NHN30034.1"/>
    <property type="molecule type" value="Genomic_DNA"/>
</dbReference>
<dbReference type="EC" id="4.2.2.29" evidence="7"/>
<evidence type="ECO:0000256" key="6">
    <source>
        <dbReference type="ARBA" id="ARBA00023316"/>
    </source>
</evidence>